<evidence type="ECO:0000256" key="1">
    <source>
        <dbReference type="SAM" id="Coils"/>
    </source>
</evidence>
<protein>
    <submittedName>
        <fullName evidence="3">Uncharacterized protein</fullName>
    </submittedName>
</protein>
<sequence>MNDSAREELLMQVDAETLSELRRLARKEKRELREVIEEAFQALIAQRRRNPLNLYTLEDACGLFPSEIGITAKDLKKEARRGRLAVIKVSRKEFVSEQAIREMLAVCQEKSRPRVSGSDLADPTENQSGSSLTPEAKSALAALKEQSLRLRGLSPDTSRQSMKRRGKVEQPPR</sequence>
<gene>
    <name evidence="3" type="ORF">JDN41_16580</name>
</gene>
<evidence type="ECO:0000313" key="3">
    <source>
        <dbReference type="EMBL" id="MBJ7545169.1"/>
    </source>
</evidence>
<dbReference type="AlphaFoldDB" id="A0A8I1KLB9"/>
<evidence type="ECO:0000313" key="4">
    <source>
        <dbReference type="Proteomes" id="UP000623250"/>
    </source>
</evidence>
<dbReference type="Proteomes" id="UP000623250">
    <property type="component" value="Unassembled WGS sequence"/>
</dbReference>
<feature type="coiled-coil region" evidence="1">
    <location>
        <begin position="15"/>
        <end position="42"/>
    </location>
</feature>
<name>A0A8I1KLB9_9HYPH</name>
<dbReference type="EMBL" id="JAEMUK010000088">
    <property type="protein sequence ID" value="MBJ7545169.1"/>
    <property type="molecule type" value="Genomic_DNA"/>
</dbReference>
<dbReference type="RefSeq" id="WP_037241700.1">
    <property type="nucleotide sequence ID" value="NZ_JAEMUK010000088.1"/>
</dbReference>
<feature type="region of interest" description="Disordered" evidence="2">
    <location>
        <begin position="111"/>
        <end position="173"/>
    </location>
</feature>
<evidence type="ECO:0000256" key="2">
    <source>
        <dbReference type="SAM" id="MobiDB-lite"/>
    </source>
</evidence>
<proteinExistence type="predicted"/>
<keyword evidence="1" id="KW-0175">Coiled coil</keyword>
<organism evidence="3 4">
    <name type="scientific">Rhodomicrobium udaipurense</name>
    <dbReference type="NCBI Taxonomy" id="1202716"/>
    <lineage>
        <taxon>Bacteria</taxon>
        <taxon>Pseudomonadati</taxon>
        <taxon>Pseudomonadota</taxon>
        <taxon>Alphaproteobacteria</taxon>
        <taxon>Hyphomicrobiales</taxon>
        <taxon>Hyphomicrobiaceae</taxon>
        <taxon>Rhodomicrobium</taxon>
    </lineage>
</organism>
<accession>A0A8I1KLB9</accession>
<feature type="compositionally biased region" description="Polar residues" evidence="2">
    <location>
        <begin position="124"/>
        <end position="133"/>
    </location>
</feature>
<keyword evidence="4" id="KW-1185">Reference proteome</keyword>
<reference evidence="3 4" key="1">
    <citation type="submission" date="2020-12" db="EMBL/GenBank/DDBJ databases">
        <title>Revised draft genomes of Rhodomicrobium vannielii ATCC 17100 and Rhodomicrobium udaipurense JA643.</title>
        <authorList>
            <person name="Conners E.M."/>
            <person name="Davenport E.J."/>
            <person name="Bose A."/>
        </authorList>
    </citation>
    <scope>NUCLEOTIDE SEQUENCE [LARGE SCALE GENOMIC DNA]</scope>
    <source>
        <strain evidence="3 4">JA643</strain>
    </source>
</reference>
<comment type="caution">
    <text evidence="3">The sequence shown here is derived from an EMBL/GenBank/DDBJ whole genome shotgun (WGS) entry which is preliminary data.</text>
</comment>